<keyword evidence="1" id="KW-0344">Guanine-nucleotide releasing factor</keyword>
<dbReference type="AlphaFoldDB" id="A0A067BUA6"/>
<sequence>MQRQAGKPIVAIGVGEAHSIFLSAQGQLFSVGWNDKGQLGATKAGAIPRTLLEASVTSLAVGQDHAVALCANGSVYAWGGNKHGQLGLGHLQVASAPTRVPVSQRRVVAIAAGDAHTVALLETGAIYGWGHSMGRLPQKVSPPTRFVAVGAGSCFSVALSAGGTLFAWGQGTHGELGLGDHVTHVATPTALAVSIAAKPVMVASVSCGAHHVLALSRCGHTFAWGHNARGQLGLGDLRDRFAPTRLRALDGLAVIALTAGLHGSVAVVSAKAALPTSVVYIWGDLGSVAMVPSESVAADAVVLGATDKRLTPTKFLQTPAADAPTQRIRRTRLCCTRLHSCIRHIARGC</sequence>
<dbReference type="PROSITE" id="PS50012">
    <property type="entry name" value="RCC1_3"/>
    <property type="match status" value="4"/>
</dbReference>
<dbReference type="InterPro" id="IPR009091">
    <property type="entry name" value="RCC1/BLIP-II"/>
</dbReference>
<dbReference type="VEuPathDB" id="FungiDB:SPRG_14368"/>
<dbReference type="GeneID" id="24136177"/>
<feature type="repeat" description="RCC1" evidence="3">
    <location>
        <begin position="26"/>
        <end position="72"/>
    </location>
</feature>
<dbReference type="SUPFAM" id="SSF50985">
    <property type="entry name" value="RCC1/BLIP-II"/>
    <property type="match status" value="1"/>
</dbReference>
<gene>
    <name evidence="5" type="ORF">SPRG_14368</name>
</gene>
<feature type="repeat" description="RCC1" evidence="3">
    <location>
        <begin position="163"/>
        <end position="218"/>
    </location>
</feature>
<evidence type="ECO:0000256" key="1">
    <source>
        <dbReference type="ARBA" id="ARBA00022658"/>
    </source>
</evidence>
<dbReference type="InterPro" id="IPR058923">
    <property type="entry name" value="RCC1-like_dom"/>
</dbReference>
<protein>
    <recommendedName>
        <fullName evidence="4">RCC1-like domain-containing protein</fullName>
    </recommendedName>
</protein>
<dbReference type="PANTHER" id="PTHR45982:SF1">
    <property type="entry name" value="REGULATOR OF CHROMOSOME CONDENSATION"/>
    <property type="match status" value="1"/>
</dbReference>
<dbReference type="STRING" id="695850.A0A067BUA6"/>
<name>A0A067BUA6_SAPPC</name>
<dbReference type="GO" id="GO:0005085">
    <property type="term" value="F:guanyl-nucleotide exchange factor activity"/>
    <property type="evidence" value="ECO:0007669"/>
    <property type="project" value="TreeGrafter"/>
</dbReference>
<proteinExistence type="predicted"/>
<dbReference type="GO" id="GO:0005737">
    <property type="term" value="C:cytoplasm"/>
    <property type="evidence" value="ECO:0007669"/>
    <property type="project" value="TreeGrafter"/>
</dbReference>
<reference evidence="5 6" key="1">
    <citation type="journal article" date="2013" name="PLoS Genet.">
        <title>Distinctive expansion of potential virulence genes in the genome of the oomycete fish pathogen Saprolegnia parasitica.</title>
        <authorList>
            <person name="Jiang R.H."/>
            <person name="de Bruijn I."/>
            <person name="Haas B.J."/>
            <person name="Belmonte R."/>
            <person name="Lobach L."/>
            <person name="Christie J."/>
            <person name="van den Ackerveken G."/>
            <person name="Bottin A."/>
            <person name="Bulone V."/>
            <person name="Diaz-Moreno S.M."/>
            <person name="Dumas B."/>
            <person name="Fan L."/>
            <person name="Gaulin E."/>
            <person name="Govers F."/>
            <person name="Grenville-Briggs L.J."/>
            <person name="Horner N.R."/>
            <person name="Levin J.Z."/>
            <person name="Mammella M."/>
            <person name="Meijer H.J."/>
            <person name="Morris P."/>
            <person name="Nusbaum C."/>
            <person name="Oome S."/>
            <person name="Phillips A.J."/>
            <person name="van Rooyen D."/>
            <person name="Rzeszutek E."/>
            <person name="Saraiva M."/>
            <person name="Secombes C.J."/>
            <person name="Seidl M.F."/>
            <person name="Snel B."/>
            <person name="Stassen J.H."/>
            <person name="Sykes S."/>
            <person name="Tripathy S."/>
            <person name="van den Berg H."/>
            <person name="Vega-Arreguin J.C."/>
            <person name="Wawra S."/>
            <person name="Young S.K."/>
            <person name="Zeng Q."/>
            <person name="Dieguez-Uribeondo J."/>
            <person name="Russ C."/>
            <person name="Tyler B.M."/>
            <person name="van West P."/>
        </authorList>
    </citation>
    <scope>NUCLEOTIDE SEQUENCE [LARGE SCALE GENOMIC DNA]</scope>
    <source>
        <strain evidence="5 6">CBS 223.65</strain>
    </source>
</reference>
<dbReference type="RefSeq" id="XP_012208886.1">
    <property type="nucleotide sequence ID" value="XM_012353496.1"/>
</dbReference>
<accession>A0A067BUA6</accession>
<dbReference type="OrthoDB" id="79298at2759"/>
<dbReference type="KEGG" id="spar:SPRG_14368"/>
<evidence type="ECO:0000313" key="6">
    <source>
        <dbReference type="Proteomes" id="UP000030745"/>
    </source>
</evidence>
<dbReference type="PANTHER" id="PTHR45982">
    <property type="entry name" value="REGULATOR OF CHROMOSOME CONDENSATION"/>
    <property type="match status" value="1"/>
</dbReference>
<dbReference type="InterPro" id="IPR000408">
    <property type="entry name" value="Reg_chr_condens"/>
</dbReference>
<organism evidence="5 6">
    <name type="scientific">Saprolegnia parasitica (strain CBS 223.65)</name>
    <dbReference type="NCBI Taxonomy" id="695850"/>
    <lineage>
        <taxon>Eukaryota</taxon>
        <taxon>Sar</taxon>
        <taxon>Stramenopiles</taxon>
        <taxon>Oomycota</taxon>
        <taxon>Saprolegniomycetes</taxon>
        <taxon>Saprolegniales</taxon>
        <taxon>Saprolegniaceae</taxon>
        <taxon>Saprolegnia</taxon>
    </lineage>
</organism>
<evidence type="ECO:0000313" key="5">
    <source>
        <dbReference type="EMBL" id="KDO20430.1"/>
    </source>
</evidence>
<dbReference type="EMBL" id="KK583313">
    <property type="protein sequence ID" value="KDO20430.1"/>
    <property type="molecule type" value="Genomic_DNA"/>
</dbReference>
<feature type="domain" description="RCC1-like" evidence="4">
    <location>
        <begin position="6"/>
        <end position="285"/>
    </location>
</feature>
<feature type="repeat" description="RCC1" evidence="3">
    <location>
        <begin position="219"/>
        <end position="270"/>
    </location>
</feature>
<dbReference type="OMA" id="RHIARGC"/>
<feature type="repeat" description="RCC1" evidence="3">
    <location>
        <begin position="73"/>
        <end position="123"/>
    </location>
</feature>
<dbReference type="Proteomes" id="UP000030745">
    <property type="component" value="Unassembled WGS sequence"/>
</dbReference>
<keyword evidence="2" id="KW-0677">Repeat</keyword>
<evidence type="ECO:0000256" key="2">
    <source>
        <dbReference type="ARBA" id="ARBA00022737"/>
    </source>
</evidence>
<keyword evidence="6" id="KW-1185">Reference proteome</keyword>
<dbReference type="InterPro" id="IPR051553">
    <property type="entry name" value="Ran_GTPase-activating"/>
</dbReference>
<dbReference type="Gene3D" id="2.130.10.30">
    <property type="entry name" value="Regulator of chromosome condensation 1/beta-lactamase-inhibitor protein II"/>
    <property type="match status" value="2"/>
</dbReference>
<dbReference type="PRINTS" id="PR00633">
    <property type="entry name" value="RCCNDNSATION"/>
</dbReference>
<evidence type="ECO:0000256" key="3">
    <source>
        <dbReference type="PROSITE-ProRule" id="PRU00235"/>
    </source>
</evidence>
<evidence type="ECO:0000259" key="4">
    <source>
        <dbReference type="Pfam" id="PF25390"/>
    </source>
</evidence>
<dbReference type="Pfam" id="PF25390">
    <property type="entry name" value="WD40_RLD"/>
    <property type="match status" value="1"/>
</dbReference>